<proteinExistence type="predicted"/>
<dbReference type="AlphaFoldDB" id="A0AA41ULZ6"/>
<keyword evidence="3" id="KW-1185">Reference proteome</keyword>
<dbReference type="Proteomes" id="UP001165427">
    <property type="component" value="Unassembled WGS sequence"/>
</dbReference>
<gene>
    <name evidence="2" type="ORF">MRX98_15970</name>
</gene>
<organism evidence="2 3">
    <name type="scientific">Desulfatitalea alkaliphila</name>
    <dbReference type="NCBI Taxonomy" id="2929485"/>
    <lineage>
        <taxon>Bacteria</taxon>
        <taxon>Pseudomonadati</taxon>
        <taxon>Thermodesulfobacteriota</taxon>
        <taxon>Desulfobacteria</taxon>
        <taxon>Desulfobacterales</taxon>
        <taxon>Desulfosarcinaceae</taxon>
        <taxon>Desulfatitalea</taxon>
    </lineage>
</organism>
<protein>
    <submittedName>
        <fullName evidence="2">Uncharacterized protein</fullName>
    </submittedName>
</protein>
<dbReference type="RefSeq" id="WP_246911993.1">
    <property type="nucleotide sequence ID" value="NZ_JALJRB010000020.1"/>
</dbReference>
<sequence length="277" mass="31389">MRRASWKKSGLVMTVFWAMLALVAGCSSGGLDEMGQRYMAFLEAEDFSSGDGTLAIDVAQDDCNINALDPDWEDFGPAIGNVTVTVSEDALGITLESYTIHYEPLESPDGTSTTMPPRLESIYNGAYTMDIQSGASGTFSITLMSVDTKQEFQDKSGWSWYTEYPEWLEVWNAKVAEVNDQRDVVEEIKDQVARLPEGSEERKVLEAEEAIEQRRLDRLNEELEALQSQEVLHFWVSPALDMARYNLRLTLNFRDTHNKSRTIVLNRTLWLYNVDNC</sequence>
<feature type="coiled-coil region" evidence="1">
    <location>
        <begin position="202"/>
        <end position="229"/>
    </location>
</feature>
<evidence type="ECO:0000313" key="3">
    <source>
        <dbReference type="Proteomes" id="UP001165427"/>
    </source>
</evidence>
<evidence type="ECO:0000313" key="2">
    <source>
        <dbReference type="EMBL" id="MCJ8502081.1"/>
    </source>
</evidence>
<comment type="caution">
    <text evidence="2">The sequence shown here is derived from an EMBL/GenBank/DDBJ whole genome shotgun (WGS) entry which is preliminary data.</text>
</comment>
<accession>A0AA41ULZ6</accession>
<dbReference type="EMBL" id="JALJRB010000020">
    <property type="protein sequence ID" value="MCJ8502081.1"/>
    <property type="molecule type" value="Genomic_DNA"/>
</dbReference>
<dbReference type="PROSITE" id="PS51257">
    <property type="entry name" value="PROKAR_LIPOPROTEIN"/>
    <property type="match status" value="1"/>
</dbReference>
<keyword evidence="1" id="KW-0175">Coiled coil</keyword>
<name>A0AA41ULZ6_9BACT</name>
<evidence type="ECO:0000256" key="1">
    <source>
        <dbReference type="SAM" id="Coils"/>
    </source>
</evidence>
<reference evidence="2" key="1">
    <citation type="submission" date="2022-04" db="EMBL/GenBank/DDBJ databases">
        <title>Desulfatitalea alkaliphila sp. nov., a novel anaerobic sulfate-reducing bacterium isolated from terrestrial mud volcano, Taman Peninsula, Russia.</title>
        <authorList>
            <person name="Khomyakova M.A."/>
            <person name="Merkel A.Y."/>
            <person name="Slobodkin A.I."/>
        </authorList>
    </citation>
    <scope>NUCLEOTIDE SEQUENCE</scope>
    <source>
        <strain evidence="2">M08but</strain>
    </source>
</reference>